<organism evidence="3 4">
    <name type="scientific">Papaver atlanticum</name>
    <dbReference type="NCBI Taxonomy" id="357466"/>
    <lineage>
        <taxon>Eukaryota</taxon>
        <taxon>Viridiplantae</taxon>
        <taxon>Streptophyta</taxon>
        <taxon>Embryophyta</taxon>
        <taxon>Tracheophyta</taxon>
        <taxon>Spermatophyta</taxon>
        <taxon>Magnoliopsida</taxon>
        <taxon>Ranunculales</taxon>
        <taxon>Papaveraceae</taxon>
        <taxon>Papaveroideae</taxon>
        <taxon>Papaver</taxon>
    </lineage>
</organism>
<evidence type="ECO:0000313" key="4">
    <source>
        <dbReference type="Proteomes" id="UP001202328"/>
    </source>
</evidence>
<dbReference type="Proteomes" id="UP001202328">
    <property type="component" value="Unassembled WGS sequence"/>
</dbReference>
<dbReference type="EMBL" id="JAJJMB010014681">
    <property type="protein sequence ID" value="KAI3858965.1"/>
    <property type="molecule type" value="Genomic_DNA"/>
</dbReference>
<sequence length="210" mass="23744">MGILMLLCINTSLEWDFCGFPNLKVPARYIHMIRTCLQTSLSLSLERLHSACKERGFFQDDADSSWSICCVENIWGVRRPCDKRRSVGGYVPLFHAIDFSLIESDEDTWWKTDVGEPNEGTFPLSYYIYLPRLWTRKEKEIAVVYSCFIPYNHLELSYCELRSMVIADQGMIGSDPSATNYPGKIPQGPDLPSAAVVVKTPPNSSSSTNV</sequence>
<name>A0AAD4X716_9MAGN</name>
<accession>A0AAD4X716</accession>
<reference evidence="3" key="1">
    <citation type="submission" date="2022-04" db="EMBL/GenBank/DDBJ databases">
        <title>A functionally conserved STORR gene fusion in Papaver species that diverged 16.8 million years ago.</title>
        <authorList>
            <person name="Catania T."/>
        </authorList>
    </citation>
    <scope>NUCLEOTIDE SEQUENCE</scope>
    <source>
        <strain evidence="3">S-188037</strain>
    </source>
</reference>
<feature type="chain" id="PRO_5042009350" evidence="2">
    <location>
        <begin position="16"/>
        <end position="210"/>
    </location>
</feature>
<comment type="caution">
    <text evidence="3">The sequence shown here is derived from an EMBL/GenBank/DDBJ whole genome shotgun (WGS) entry which is preliminary data.</text>
</comment>
<feature type="compositionally biased region" description="Polar residues" evidence="1">
    <location>
        <begin position="201"/>
        <end position="210"/>
    </location>
</feature>
<evidence type="ECO:0000256" key="1">
    <source>
        <dbReference type="SAM" id="MobiDB-lite"/>
    </source>
</evidence>
<feature type="non-terminal residue" evidence="3">
    <location>
        <position position="210"/>
    </location>
</feature>
<keyword evidence="4" id="KW-1185">Reference proteome</keyword>
<protein>
    <submittedName>
        <fullName evidence="3">Uncharacterized protein</fullName>
    </submittedName>
</protein>
<evidence type="ECO:0000313" key="3">
    <source>
        <dbReference type="EMBL" id="KAI3858965.1"/>
    </source>
</evidence>
<keyword evidence="2" id="KW-0732">Signal</keyword>
<feature type="signal peptide" evidence="2">
    <location>
        <begin position="1"/>
        <end position="15"/>
    </location>
</feature>
<gene>
    <name evidence="3" type="ORF">MKW98_028698</name>
</gene>
<feature type="region of interest" description="Disordered" evidence="1">
    <location>
        <begin position="177"/>
        <end position="210"/>
    </location>
</feature>
<dbReference type="AlphaFoldDB" id="A0AAD4X716"/>
<proteinExistence type="predicted"/>
<evidence type="ECO:0000256" key="2">
    <source>
        <dbReference type="SAM" id="SignalP"/>
    </source>
</evidence>